<accession>A0A395S6S0</accession>
<gene>
    <name evidence="1" type="ORF">FSPOR_5598</name>
</gene>
<proteinExistence type="predicted"/>
<evidence type="ECO:0000313" key="2">
    <source>
        <dbReference type="Proteomes" id="UP000266152"/>
    </source>
</evidence>
<keyword evidence="2" id="KW-1185">Reference proteome</keyword>
<dbReference type="Proteomes" id="UP000266152">
    <property type="component" value="Unassembled WGS sequence"/>
</dbReference>
<evidence type="ECO:0000313" key="1">
    <source>
        <dbReference type="EMBL" id="RGP67937.1"/>
    </source>
</evidence>
<name>A0A395S6S0_FUSSP</name>
<comment type="caution">
    <text evidence="1">The sequence shown here is derived from an EMBL/GenBank/DDBJ whole genome shotgun (WGS) entry which is preliminary data.</text>
</comment>
<reference evidence="1 2" key="1">
    <citation type="journal article" date="2018" name="PLoS Pathog.">
        <title>Evolution of structural diversity of trichothecenes, a family of toxins produced by plant pathogenic and entomopathogenic fungi.</title>
        <authorList>
            <person name="Proctor R.H."/>
            <person name="McCormick S.P."/>
            <person name="Kim H.S."/>
            <person name="Cardoza R.E."/>
            <person name="Stanley A.M."/>
            <person name="Lindo L."/>
            <person name="Kelly A."/>
            <person name="Brown D.W."/>
            <person name="Lee T."/>
            <person name="Vaughan M.M."/>
            <person name="Alexander N.J."/>
            <person name="Busman M."/>
            <person name="Gutierrez S."/>
        </authorList>
    </citation>
    <scope>NUCLEOTIDE SEQUENCE [LARGE SCALE GENOMIC DNA]</scope>
    <source>
        <strain evidence="1 2">NRRL 3299</strain>
    </source>
</reference>
<dbReference type="EMBL" id="PXOF01000077">
    <property type="protein sequence ID" value="RGP67937.1"/>
    <property type="molecule type" value="Genomic_DNA"/>
</dbReference>
<protein>
    <submittedName>
        <fullName evidence="1">Uncharacterized protein</fullName>
    </submittedName>
</protein>
<organism evidence="1 2">
    <name type="scientific">Fusarium sporotrichioides</name>
    <dbReference type="NCBI Taxonomy" id="5514"/>
    <lineage>
        <taxon>Eukaryota</taxon>
        <taxon>Fungi</taxon>
        <taxon>Dikarya</taxon>
        <taxon>Ascomycota</taxon>
        <taxon>Pezizomycotina</taxon>
        <taxon>Sordariomycetes</taxon>
        <taxon>Hypocreomycetidae</taxon>
        <taxon>Hypocreales</taxon>
        <taxon>Nectriaceae</taxon>
        <taxon>Fusarium</taxon>
    </lineage>
</organism>
<dbReference type="AlphaFoldDB" id="A0A395S6S0"/>
<sequence length="217" mass="25153">MAVENPFTVFPREVRDMIYTYTIQDIKFTNILAHRTAYNPQNAPILYINDAIANDIKHLLYKDHEIVVHLPKPQYYAEAPRGFLSNFQQCSELMKQRSHTFVGELAWSFHSRFPIPTNVDLHDFEVYFTHDIVEDFGLPPESEDPELKRQPFFGDDEGKELGRKFFAELAAVQPALPNLQKVEVNGWIVLWLYILPKCGEPVREYIKAGMDASCQFA</sequence>